<evidence type="ECO:0000259" key="5">
    <source>
        <dbReference type="Pfam" id="PF03865"/>
    </source>
</evidence>
<keyword evidence="2" id="KW-0812">Transmembrane</keyword>
<keyword evidence="4" id="KW-0732">Signal</keyword>
<feature type="signal peptide" evidence="4">
    <location>
        <begin position="1"/>
        <end position="22"/>
    </location>
</feature>
<feature type="domain" description="Haemolysin activator HlyB C-terminal" evidence="5">
    <location>
        <begin position="211"/>
        <end position="532"/>
    </location>
</feature>
<evidence type="ECO:0000256" key="4">
    <source>
        <dbReference type="SAM" id="SignalP"/>
    </source>
</evidence>
<dbReference type="PANTHER" id="PTHR34597:SF3">
    <property type="entry name" value="OUTER MEMBRANE TRANSPORTER CDIB"/>
    <property type="match status" value="1"/>
</dbReference>
<name>A0ABV2J0H5_9HYPH</name>
<protein>
    <submittedName>
        <fullName evidence="7">Hemolysin activation/secretion protein</fullName>
    </submittedName>
</protein>
<reference evidence="7 8" key="1">
    <citation type="submission" date="2024-06" db="EMBL/GenBank/DDBJ databases">
        <title>Genomic Encyclopedia of Type Strains, Phase IV (KMG-IV): sequencing the most valuable type-strain genomes for metagenomic binning, comparative biology and taxonomic classification.</title>
        <authorList>
            <person name="Goeker M."/>
        </authorList>
    </citation>
    <scope>NUCLEOTIDE SEQUENCE [LARGE SCALE GENOMIC DNA]</scope>
    <source>
        <strain evidence="7 8">DSM 29780</strain>
    </source>
</reference>
<comment type="caution">
    <text evidence="7">The sequence shown here is derived from an EMBL/GenBank/DDBJ whole genome shotgun (WGS) entry which is preliminary data.</text>
</comment>
<evidence type="ECO:0000256" key="3">
    <source>
        <dbReference type="ARBA" id="ARBA00023237"/>
    </source>
</evidence>
<gene>
    <name evidence="7" type="ORF">ABID16_002579</name>
</gene>
<dbReference type="Pfam" id="PF03865">
    <property type="entry name" value="ShlB"/>
    <property type="match status" value="1"/>
</dbReference>
<feature type="chain" id="PRO_5046436061" evidence="4">
    <location>
        <begin position="23"/>
        <end position="592"/>
    </location>
</feature>
<evidence type="ECO:0000259" key="6">
    <source>
        <dbReference type="Pfam" id="PF08479"/>
    </source>
</evidence>
<dbReference type="InterPro" id="IPR005565">
    <property type="entry name" value="Hemolysn_activator_HlyB_C"/>
</dbReference>
<accession>A0ABV2J0H5</accession>
<evidence type="ECO:0000313" key="7">
    <source>
        <dbReference type="EMBL" id="MET3614242.1"/>
    </source>
</evidence>
<dbReference type="Pfam" id="PF08479">
    <property type="entry name" value="POTRA_2"/>
    <property type="match status" value="1"/>
</dbReference>
<sequence length="592" mass="60954">MNSRYRLAVLGLIASTSLAAPAAMAQTASQITPQRVRPSEPVAAAGIAVPELSGPASPKGAGKLSVRLAHVEIEGAKGSGSGSQALAAADAGLSAALADRTVTVADIFSAARVLEAAYGRAGLVLTRVVVPAQNLKNGGTLKVVVISGFVERIDTQSLPGPVKDRVGAVLAPLVGRPDTTLADIERALMLASDTPGLSMKSTLTAGKKPGGSVLIIDGRYKPVSGSVSADNTVGSGLGGLSTTAALQVNSVLGLGELFYIQLGGYPNFVGTNGFFSSRPVNRQIAGGVVLPLGTDGWSLNLEAIRTDSTPAAVAGQQFASRFDRVSARLKYAIVRSRGFNLSNEVAFDAEEEALSTVLPLTNPVSLDRLRVLRDTVAVSGVTPWGAFMSGQVTGSLGINGLGARSAAAATALLPLSRQGADANFQKLEFSGRYSQRLMEHLGLDLFVRGQTSFGRPLPRAEQIGLVGGNALSAFDAGAFQGDSGLVARAELSSPFAFDLTSGAANASPYAFGAVGSIWLMNPTAVERRQTTAGTFGLGLRVGAAPNPPGTTATSEFSGIIDQAILSLEWGRQYRNDGTAPKDRFTISSSIQF</sequence>
<dbReference type="Gene3D" id="2.40.160.50">
    <property type="entry name" value="membrane protein fhac: a member of the omp85/tpsb transporter family"/>
    <property type="match status" value="1"/>
</dbReference>
<keyword evidence="1" id="KW-1134">Transmembrane beta strand</keyword>
<evidence type="ECO:0000256" key="2">
    <source>
        <dbReference type="ARBA" id="ARBA00022692"/>
    </source>
</evidence>
<evidence type="ECO:0000313" key="8">
    <source>
        <dbReference type="Proteomes" id="UP001549047"/>
    </source>
</evidence>
<proteinExistence type="predicted"/>
<dbReference type="EMBL" id="JBEPMB010000003">
    <property type="protein sequence ID" value="MET3614242.1"/>
    <property type="molecule type" value="Genomic_DNA"/>
</dbReference>
<evidence type="ECO:0000256" key="1">
    <source>
        <dbReference type="ARBA" id="ARBA00022452"/>
    </source>
</evidence>
<keyword evidence="1" id="KW-0472">Membrane</keyword>
<feature type="domain" description="Polypeptide-transport-associated ShlB-type" evidence="6">
    <location>
        <begin position="95"/>
        <end position="148"/>
    </location>
</feature>
<keyword evidence="3" id="KW-0998">Cell outer membrane</keyword>
<dbReference type="Proteomes" id="UP001549047">
    <property type="component" value="Unassembled WGS sequence"/>
</dbReference>
<dbReference type="InterPro" id="IPR013686">
    <property type="entry name" value="Polypept-transport_assoc_ShlB"/>
</dbReference>
<dbReference type="PANTHER" id="PTHR34597">
    <property type="entry name" value="SLR1661 PROTEIN"/>
    <property type="match status" value="1"/>
</dbReference>
<organism evidence="7 8">
    <name type="scientific">Rhizobium aquaticum</name>
    <dbReference type="NCBI Taxonomy" id="1549636"/>
    <lineage>
        <taxon>Bacteria</taxon>
        <taxon>Pseudomonadati</taxon>
        <taxon>Pseudomonadota</taxon>
        <taxon>Alphaproteobacteria</taxon>
        <taxon>Hyphomicrobiales</taxon>
        <taxon>Rhizobiaceae</taxon>
        <taxon>Rhizobium/Agrobacterium group</taxon>
        <taxon>Rhizobium</taxon>
    </lineage>
</organism>
<keyword evidence="8" id="KW-1185">Reference proteome</keyword>
<dbReference type="InterPro" id="IPR051544">
    <property type="entry name" value="TPS_OM_transporter"/>
</dbReference>